<dbReference type="SUPFAM" id="SSF81901">
    <property type="entry name" value="HCP-like"/>
    <property type="match status" value="1"/>
</dbReference>
<evidence type="ECO:0000313" key="3">
    <source>
        <dbReference type="Proteomes" id="UP000238392"/>
    </source>
</evidence>
<feature type="chain" id="PRO_5015469376" description="Sel1 repeat-containing protein" evidence="1">
    <location>
        <begin position="19"/>
        <end position="181"/>
    </location>
</feature>
<dbReference type="Gene3D" id="1.25.40.10">
    <property type="entry name" value="Tetratricopeptide repeat domain"/>
    <property type="match status" value="1"/>
</dbReference>
<protein>
    <recommendedName>
        <fullName evidence="4">Sel1 repeat-containing protein</fullName>
    </recommendedName>
</protein>
<evidence type="ECO:0000313" key="2">
    <source>
        <dbReference type="EMBL" id="PRY86854.1"/>
    </source>
</evidence>
<dbReference type="AlphaFoldDB" id="A0A2T0WJZ9"/>
<feature type="signal peptide" evidence="1">
    <location>
        <begin position="1"/>
        <end position="18"/>
    </location>
</feature>
<accession>A0A2T0WJZ9</accession>
<reference evidence="2 3" key="1">
    <citation type="submission" date="2018-03" db="EMBL/GenBank/DDBJ databases">
        <title>Genomic Encyclopedia of Archaeal and Bacterial Type Strains, Phase II (KMG-II): from individual species to whole genera.</title>
        <authorList>
            <person name="Goeker M."/>
        </authorList>
    </citation>
    <scope>NUCLEOTIDE SEQUENCE [LARGE SCALE GENOMIC DNA]</scope>
    <source>
        <strain evidence="2 3">DSM 100212</strain>
    </source>
</reference>
<organism evidence="2 3">
    <name type="scientific">Donghicola tyrosinivorans</name>
    <dbReference type="NCBI Taxonomy" id="1652492"/>
    <lineage>
        <taxon>Bacteria</taxon>
        <taxon>Pseudomonadati</taxon>
        <taxon>Pseudomonadota</taxon>
        <taxon>Alphaproteobacteria</taxon>
        <taxon>Rhodobacterales</taxon>
        <taxon>Roseobacteraceae</taxon>
        <taxon>Donghicola</taxon>
    </lineage>
</organism>
<dbReference type="InterPro" id="IPR011990">
    <property type="entry name" value="TPR-like_helical_dom_sf"/>
</dbReference>
<dbReference type="RefSeq" id="WP_170108073.1">
    <property type="nucleotide sequence ID" value="NZ_PVTQ01000011.1"/>
</dbReference>
<keyword evidence="3" id="KW-1185">Reference proteome</keyword>
<name>A0A2T0WJZ9_9RHOB</name>
<sequence>MRILSVIFAMTLAGGAYAAEMGPGAEDNLNPDELTWQRNVQLAEDGKVDMMVCASGYLMTKSGDHANARKIFEACAEAGYTAAMTWMSYMENNGFGGEYNPDAAAQWDKRAAELGDPVGKFNHGINLMRGHGIAADPEMGRKYVDQAAKEGLKIARRLQGAGYDLDEVTPDADNWRYAPLF</sequence>
<evidence type="ECO:0008006" key="4">
    <source>
        <dbReference type="Google" id="ProtNLM"/>
    </source>
</evidence>
<gene>
    <name evidence="2" type="ORF">CLV74_11186</name>
</gene>
<proteinExistence type="predicted"/>
<dbReference type="EMBL" id="PVTQ01000011">
    <property type="protein sequence ID" value="PRY86854.1"/>
    <property type="molecule type" value="Genomic_DNA"/>
</dbReference>
<dbReference type="Proteomes" id="UP000238392">
    <property type="component" value="Unassembled WGS sequence"/>
</dbReference>
<keyword evidence="1" id="KW-0732">Signal</keyword>
<comment type="caution">
    <text evidence="2">The sequence shown here is derived from an EMBL/GenBank/DDBJ whole genome shotgun (WGS) entry which is preliminary data.</text>
</comment>
<evidence type="ECO:0000256" key="1">
    <source>
        <dbReference type="SAM" id="SignalP"/>
    </source>
</evidence>